<keyword evidence="3" id="KW-1185">Reference proteome</keyword>
<accession>A0ABM7TAN0</accession>
<dbReference type="PANTHER" id="PTHR32026:SF10">
    <property type="entry name" value="METHYLTRANSFERASE-LIKE PROTEIN 24-RELATED"/>
    <property type="match status" value="1"/>
</dbReference>
<name>A0ABM7TAN0_9CLOT</name>
<reference evidence="3" key="1">
    <citation type="submission" date="2021-07" db="EMBL/GenBank/DDBJ databases">
        <title>Complete genome sequencing of a Clostridium isolate.</title>
        <authorList>
            <person name="Ueki A."/>
            <person name="Tonouchi A."/>
        </authorList>
    </citation>
    <scope>NUCLEOTIDE SEQUENCE [LARGE SCALE GENOMIC DNA]</scope>
    <source>
        <strain evidence="3">C5S11</strain>
    </source>
</reference>
<dbReference type="InterPro" id="IPR029063">
    <property type="entry name" value="SAM-dependent_MTases_sf"/>
</dbReference>
<dbReference type="NCBIfam" id="TIGR01444">
    <property type="entry name" value="fkbM_fam"/>
    <property type="match status" value="1"/>
</dbReference>
<dbReference type="Gene3D" id="3.40.50.150">
    <property type="entry name" value="Vaccinia Virus protein VP39"/>
    <property type="match status" value="1"/>
</dbReference>
<dbReference type="PANTHER" id="PTHR32026">
    <property type="entry name" value="METHYLTRANSFERASE-LIKE PROTEIN 24"/>
    <property type="match status" value="1"/>
</dbReference>
<evidence type="ECO:0000313" key="3">
    <source>
        <dbReference type="Proteomes" id="UP000824633"/>
    </source>
</evidence>
<feature type="domain" description="Methyltransferase FkbM" evidence="1">
    <location>
        <begin position="72"/>
        <end position="214"/>
    </location>
</feature>
<dbReference type="Pfam" id="PF05050">
    <property type="entry name" value="Methyltransf_21"/>
    <property type="match status" value="1"/>
</dbReference>
<sequence length="231" mass="26733">MSIKSMMKFKLKVLIGKEIELHPQKSCNKIRLGNDYGGWTIYPDNISNESIVYSFGIGEDISFDLEIIKKFNCKVFAFDPTPKSLKWLSNQQLPTNFTYYDYGISSFDGYTKFFMPKNNEYVSCSSIKNTSTSDQTIEVKVKKLDTIIKQLGHKKIDILKLDIEGSEYDVVEGILDSGIHIQQILIEFHHRLCKNGLDKTKRIYQKLNESGYKLFNVSESKEEYSFIHDKC</sequence>
<evidence type="ECO:0000313" key="2">
    <source>
        <dbReference type="EMBL" id="BCZ49022.1"/>
    </source>
</evidence>
<organism evidence="2 3">
    <name type="scientific">Clostridium gelidum</name>
    <dbReference type="NCBI Taxonomy" id="704125"/>
    <lineage>
        <taxon>Bacteria</taxon>
        <taxon>Bacillati</taxon>
        <taxon>Bacillota</taxon>
        <taxon>Clostridia</taxon>
        <taxon>Eubacteriales</taxon>
        <taxon>Clostridiaceae</taxon>
        <taxon>Clostridium</taxon>
    </lineage>
</organism>
<dbReference type="InterPro" id="IPR006342">
    <property type="entry name" value="FkbM_mtfrase"/>
</dbReference>
<evidence type="ECO:0000259" key="1">
    <source>
        <dbReference type="Pfam" id="PF05050"/>
    </source>
</evidence>
<dbReference type="Proteomes" id="UP000824633">
    <property type="component" value="Chromosome"/>
</dbReference>
<dbReference type="EMBL" id="AP024849">
    <property type="protein sequence ID" value="BCZ49022.1"/>
    <property type="molecule type" value="Genomic_DNA"/>
</dbReference>
<gene>
    <name evidence="2" type="ORF">psyc5s11_50890</name>
</gene>
<proteinExistence type="predicted"/>
<dbReference type="InterPro" id="IPR026913">
    <property type="entry name" value="METTL24"/>
</dbReference>
<dbReference type="SUPFAM" id="SSF53335">
    <property type="entry name" value="S-adenosyl-L-methionine-dependent methyltransferases"/>
    <property type="match status" value="1"/>
</dbReference>
<protein>
    <recommendedName>
        <fullName evidence="1">Methyltransferase FkbM domain-containing protein</fullName>
    </recommendedName>
</protein>